<keyword evidence="1" id="KW-1133">Transmembrane helix</keyword>
<evidence type="ECO:0000313" key="4">
    <source>
        <dbReference type="Proteomes" id="UP001206983"/>
    </source>
</evidence>
<dbReference type="Gene3D" id="1.10.1130.10">
    <property type="entry name" value="Flavocytochrome C3, Chain A"/>
    <property type="match status" value="1"/>
</dbReference>
<dbReference type="InterPro" id="IPR036280">
    <property type="entry name" value="Multihaem_cyt_sf"/>
</dbReference>
<organism evidence="3 4">
    <name type="scientific">Methanolobus chelungpuianus</name>
    <dbReference type="NCBI Taxonomy" id="502115"/>
    <lineage>
        <taxon>Archaea</taxon>
        <taxon>Methanobacteriati</taxon>
        <taxon>Methanobacteriota</taxon>
        <taxon>Stenosarchaea group</taxon>
        <taxon>Methanomicrobia</taxon>
        <taxon>Methanosarcinales</taxon>
        <taxon>Methanosarcinaceae</taxon>
        <taxon>Methanolobus</taxon>
    </lineage>
</organism>
<name>A0AAE3L1P2_9EURY</name>
<dbReference type="RefSeq" id="WP_256622352.1">
    <property type="nucleotide sequence ID" value="NZ_JTEO01000004.1"/>
</dbReference>
<evidence type="ECO:0000256" key="1">
    <source>
        <dbReference type="SAM" id="Phobius"/>
    </source>
</evidence>
<comment type="caution">
    <text evidence="3">The sequence shown here is derived from an EMBL/GenBank/DDBJ whole genome shotgun (WGS) entry which is preliminary data.</text>
</comment>
<keyword evidence="4" id="KW-1185">Reference proteome</keyword>
<proteinExistence type="predicted"/>
<dbReference type="AlphaFoldDB" id="A0AAE3L1P2"/>
<evidence type="ECO:0000259" key="2">
    <source>
        <dbReference type="Pfam" id="PF13435"/>
    </source>
</evidence>
<accession>A0AAE3L1P2</accession>
<dbReference type="Pfam" id="PF13435">
    <property type="entry name" value="Cytochrome_C554"/>
    <property type="match status" value="1"/>
</dbReference>
<sequence>MAFSLLAGCTSAAEPTPAGEYSSSEFTAASKCQQCHAIIHYQWEGTMHANAYADPLYQREFHAAGKDTEGLVDEFCSRCHTPIGVLAGEIPPADGSQLSEIAHEGVQCDFCHTVSGSNGTGNAPFIASPGNMKWGPFNDSKSAYHASEYLELHTQSEFCGMCHQVSHPVNGLVIDDTYSTWKESYYGQNGVTCQDCHMSPGITEFKANPGRSASSSVKREHISLHGTVGGNAFVTGMLGAEKQRKLAIERLQKAATLSLDAPLTANKGNNVTIEVAITNSGAGHMLPTGVSEIRQLWLQVEVTDSKGQNIYSTAKVGSSPGMEPGMMYNTVLGDGAGNETLSFWLADRVIADNRIAPRETVIEEHTFTLPENTAYPVTVLATLKYMSAPQGLVDHLFGEGVHEVPVISMVQASGSIYDPDRPVEAQAETPGFTAPMAAVALIALTLLLTLLNPEKKQ</sequence>
<protein>
    <submittedName>
        <fullName evidence="3">Cytochrome c family protein</fullName>
    </submittedName>
</protein>
<keyword evidence="1" id="KW-0812">Transmembrane</keyword>
<dbReference type="SUPFAM" id="SSF48695">
    <property type="entry name" value="Multiheme cytochromes"/>
    <property type="match status" value="1"/>
</dbReference>
<feature type="transmembrane region" description="Helical" evidence="1">
    <location>
        <begin position="432"/>
        <end position="451"/>
    </location>
</feature>
<evidence type="ECO:0000313" key="3">
    <source>
        <dbReference type="EMBL" id="MCQ6963173.1"/>
    </source>
</evidence>
<reference evidence="3 4" key="1">
    <citation type="journal article" date="2011" name="Appl. Environ. Microbiol.">
        <title>Methanogenic archaea isolated from Taiwan's Chelungpu fault.</title>
        <authorList>
            <person name="Wu S.Y."/>
            <person name="Lai M.C."/>
        </authorList>
    </citation>
    <scope>NUCLEOTIDE SEQUENCE [LARGE SCALE GENOMIC DNA]</scope>
    <source>
        <strain evidence="3 4">St545Mb</strain>
    </source>
</reference>
<dbReference type="InterPro" id="IPR023155">
    <property type="entry name" value="Cyt_c-552/4"/>
</dbReference>
<gene>
    <name evidence="3" type="ORF">PV02_05290</name>
</gene>
<feature type="domain" description="Cytochrome c-552/4" evidence="2">
    <location>
        <begin position="31"/>
        <end position="113"/>
    </location>
</feature>
<dbReference type="EMBL" id="JTEO01000004">
    <property type="protein sequence ID" value="MCQ6963173.1"/>
    <property type="molecule type" value="Genomic_DNA"/>
</dbReference>
<keyword evidence="1" id="KW-0472">Membrane</keyword>
<dbReference type="Proteomes" id="UP001206983">
    <property type="component" value="Unassembled WGS sequence"/>
</dbReference>